<evidence type="ECO:0000313" key="2">
    <source>
        <dbReference type="Proteomes" id="UP000031057"/>
    </source>
</evidence>
<accession>A0A0B1ZJE9</accession>
<dbReference type="STRING" id="1348853.LK12_20080"/>
<gene>
    <name evidence="1" type="ORF">LK12_20080</name>
</gene>
<name>A0A0B1ZJE9_9SPHN</name>
<evidence type="ECO:0000313" key="1">
    <source>
        <dbReference type="EMBL" id="KHK89428.1"/>
    </source>
</evidence>
<sequence length="114" mass="12839">MDLTSLPRRRVNHQGDIAIAIKREGRSRLASITHWKSDHDDVLLISVNILDKTCMRERSIRAFQPSLCSATMRNFIAIGEGWRGIACPNGDSCKDAKYIAVQSQTAWEAHALFK</sequence>
<dbReference type="EMBL" id="JTDI01000007">
    <property type="protein sequence ID" value="KHK89428.1"/>
    <property type="molecule type" value="Genomic_DNA"/>
</dbReference>
<dbReference type="AlphaFoldDB" id="A0A0B1ZJE9"/>
<keyword evidence="2" id="KW-1185">Reference proteome</keyword>
<dbReference type="Proteomes" id="UP000031057">
    <property type="component" value="Unassembled WGS sequence"/>
</dbReference>
<organism evidence="1 2">
    <name type="scientific">Novosphingobium malaysiense</name>
    <dbReference type="NCBI Taxonomy" id="1348853"/>
    <lineage>
        <taxon>Bacteria</taxon>
        <taxon>Pseudomonadati</taxon>
        <taxon>Pseudomonadota</taxon>
        <taxon>Alphaproteobacteria</taxon>
        <taxon>Sphingomonadales</taxon>
        <taxon>Sphingomonadaceae</taxon>
        <taxon>Novosphingobium</taxon>
    </lineage>
</organism>
<reference evidence="1 2" key="1">
    <citation type="submission" date="2014-10" db="EMBL/GenBank/DDBJ databases">
        <title>Genome sequence of Novosphingobium malaysiense MUSC 273(T).</title>
        <authorList>
            <person name="Lee L.-H."/>
        </authorList>
    </citation>
    <scope>NUCLEOTIDE SEQUENCE [LARGE SCALE GENOMIC DNA]</scope>
    <source>
        <strain evidence="1 2">MUSC 273</strain>
    </source>
</reference>
<protein>
    <submittedName>
        <fullName evidence="1">Uncharacterized protein</fullName>
    </submittedName>
</protein>
<comment type="caution">
    <text evidence="1">The sequence shown here is derived from an EMBL/GenBank/DDBJ whole genome shotgun (WGS) entry which is preliminary data.</text>
</comment>
<proteinExistence type="predicted"/>